<evidence type="ECO:0000313" key="1">
    <source>
        <dbReference type="EMBL" id="TFK18431.1"/>
    </source>
</evidence>
<sequence length="546" mass="61027">MDTNDEKPSALDASQAVLTNYDLLTTIFQSVNPCHRSWWFRFALVCKAFKGPALDCLWAQLDSFVPLLKLLPRLEEFESVIYFHGDIAQSHFREYSVRVREINISISKEKSTFSGQALTRLAKQLARRSMLPGLRRLRIDDLDAFSCSLLPLIYSSAVDTLEIGAGSLSRTCLPRSLFPSLNTDLPGLRKLAIQNPSLSFQIEPSILETILDINTLRSLDLQLPATLFHPEYVVQIGTKLPHLVHLSLDIGYRHESSTVSHNGTRISNIICPTPPTTEKLFSSLQTLHLTLRDGNTCHVNASVRFCAVFTPDFLAHLTSVTLYVSSPLTSLSDFVQCLSRAPVFERLELTQTTQQQSVAVPLAALLPALTLPTIKEVIIDVGQLSFANAEEGQNWVQQLVDVGYSSEASKRTAKVRTLALPSTSSYPASIQSLKYVALHAIGLERLSLAVNSSLESLKDGSVLEHLDMIPTSTIRHLDISDVRANKDFTLMEHSNIAQFIDRIFPNLEFIQPYRDSRGVGGAHVENWEFIEHLRKEARALRIFKHL</sequence>
<dbReference type="Proteomes" id="UP000307440">
    <property type="component" value="Unassembled WGS sequence"/>
</dbReference>
<evidence type="ECO:0000313" key="2">
    <source>
        <dbReference type="Proteomes" id="UP000307440"/>
    </source>
</evidence>
<protein>
    <recommendedName>
        <fullName evidence="3">F-box domain-containing protein</fullName>
    </recommendedName>
</protein>
<dbReference type="SUPFAM" id="SSF52047">
    <property type="entry name" value="RNI-like"/>
    <property type="match status" value="1"/>
</dbReference>
<evidence type="ECO:0008006" key="3">
    <source>
        <dbReference type="Google" id="ProtNLM"/>
    </source>
</evidence>
<dbReference type="EMBL" id="ML210402">
    <property type="protein sequence ID" value="TFK18431.1"/>
    <property type="molecule type" value="Genomic_DNA"/>
</dbReference>
<proteinExistence type="predicted"/>
<dbReference type="OrthoDB" id="3061004at2759"/>
<organism evidence="1 2">
    <name type="scientific">Coprinopsis marcescibilis</name>
    <name type="common">Agaric fungus</name>
    <name type="synonym">Psathyrella marcescibilis</name>
    <dbReference type="NCBI Taxonomy" id="230819"/>
    <lineage>
        <taxon>Eukaryota</taxon>
        <taxon>Fungi</taxon>
        <taxon>Dikarya</taxon>
        <taxon>Basidiomycota</taxon>
        <taxon>Agaricomycotina</taxon>
        <taxon>Agaricomycetes</taxon>
        <taxon>Agaricomycetidae</taxon>
        <taxon>Agaricales</taxon>
        <taxon>Agaricineae</taxon>
        <taxon>Psathyrellaceae</taxon>
        <taxon>Coprinopsis</taxon>
    </lineage>
</organism>
<name>A0A5C3KEH5_COPMA</name>
<gene>
    <name evidence="1" type="ORF">FA15DRAFT_603301</name>
</gene>
<accession>A0A5C3KEH5</accession>
<dbReference type="Gene3D" id="3.80.10.10">
    <property type="entry name" value="Ribonuclease Inhibitor"/>
    <property type="match status" value="1"/>
</dbReference>
<reference evidence="1 2" key="1">
    <citation type="journal article" date="2019" name="Nat. Ecol. Evol.">
        <title>Megaphylogeny resolves global patterns of mushroom evolution.</title>
        <authorList>
            <person name="Varga T."/>
            <person name="Krizsan K."/>
            <person name="Foldi C."/>
            <person name="Dima B."/>
            <person name="Sanchez-Garcia M."/>
            <person name="Sanchez-Ramirez S."/>
            <person name="Szollosi G.J."/>
            <person name="Szarkandi J.G."/>
            <person name="Papp V."/>
            <person name="Albert L."/>
            <person name="Andreopoulos W."/>
            <person name="Angelini C."/>
            <person name="Antonin V."/>
            <person name="Barry K.W."/>
            <person name="Bougher N.L."/>
            <person name="Buchanan P."/>
            <person name="Buyck B."/>
            <person name="Bense V."/>
            <person name="Catcheside P."/>
            <person name="Chovatia M."/>
            <person name="Cooper J."/>
            <person name="Damon W."/>
            <person name="Desjardin D."/>
            <person name="Finy P."/>
            <person name="Geml J."/>
            <person name="Haridas S."/>
            <person name="Hughes K."/>
            <person name="Justo A."/>
            <person name="Karasinski D."/>
            <person name="Kautmanova I."/>
            <person name="Kiss B."/>
            <person name="Kocsube S."/>
            <person name="Kotiranta H."/>
            <person name="LaButti K.M."/>
            <person name="Lechner B.E."/>
            <person name="Liimatainen K."/>
            <person name="Lipzen A."/>
            <person name="Lukacs Z."/>
            <person name="Mihaltcheva S."/>
            <person name="Morgado L.N."/>
            <person name="Niskanen T."/>
            <person name="Noordeloos M.E."/>
            <person name="Ohm R.A."/>
            <person name="Ortiz-Santana B."/>
            <person name="Ovrebo C."/>
            <person name="Racz N."/>
            <person name="Riley R."/>
            <person name="Savchenko A."/>
            <person name="Shiryaev A."/>
            <person name="Soop K."/>
            <person name="Spirin V."/>
            <person name="Szebenyi C."/>
            <person name="Tomsovsky M."/>
            <person name="Tulloss R.E."/>
            <person name="Uehling J."/>
            <person name="Grigoriev I.V."/>
            <person name="Vagvolgyi C."/>
            <person name="Papp T."/>
            <person name="Martin F.M."/>
            <person name="Miettinen O."/>
            <person name="Hibbett D.S."/>
            <person name="Nagy L.G."/>
        </authorList>
    </citation>
    <scope>NUCLEOTIDE SEQUENCE [LARGE SCALE GENOMIC DNA]</scope>
    <source>
        <strain evidence="1 2">CBS 121175</strain>
    </source>
</reference>
<dbReference type="InterPro" id="IPR032675">
    <property type="entry name" value="LRR_dom_sf"/>
</dbReference>
<dbReference type="AlphaFoldDB" id="A0A5C3KEH5"/>
<dbReference type="STRING" id="230819.A0A5C3KEH5"/>
<keyword evidence="2" id="KW-1185">Reference proteome</keyword>